<name>A0AAV2NKX0_9HYME</name>
<protein>
    <submittedName>
        <fullName evidence="2">Uncharacterized protein</fullName>
    </submittedName>
</protein>
<feature type="compositionally biased region" description="Basic and acidic residues" evidence="1">
    <location>
        <begin position="479"/>
        <end position="508"/>
    </location>
</feature>
<evidence type="ECO:0000313" key="2">
    <source>
        <dbReference type="EMBL" id="CAL1680961.1"/>
    </source>
</evidence>
<feature type="compositionally biased region" description="Basic and acidic residues" evidence="1">
    <location>
        <begin position="239"/>
        <end position="289"/>
    </location>
</feature>
<evidence type="ECO:0000256" key="1">
    <source>
        <dbReference type="SAM" id="MobiDB-lite"/>
    </source>
</evidence>
<feature type="compositionally biased region" description="Basic and acidic residues" evidence="1">
    <location>
        <begin position="126"/>
        <end position="196"/>
    </location>
</feature>
<feature type="compositionally biased region" description="Gly residues" evidence="1">
    <location>
        <begin position="221"/>
        <end position="238"/>
    </location>
</feature>
<reference evidence="2" key="1">
    <citation type="submission" date="2024-04" db="EMBL/GenBank/DDBJ databases">
        <authorList>
            <consortium name="Molecular Ecology Group"/>
        </authorList>
    </citation>
    <scope>NUCLEOTIDE SEQUENCE</scope>
</reference>
<keyword evidence="3" id="KW-1185">Reference proteome</keyword>
<gene>
    <name evidence="2" type="ORF">LPLAT_LOCUS7129</name>
</gene>
<evidence type="ECO:0000313" key="3">
    <source>
        <dbReference type="Proteomes" id="UP001497644"/>
    </source>
</evidence>
<sequence>MVATEKTVELRELRSETVGKEGSDGGVCIGWRQKEMPGQQVMATQEAENFWCSVRSEKMGWEEEWLRELRGIREGMRGIEKGMRGIERELRLLRERGWRARGGEEKEDDRLESEREEETSVEEIADTERENEEMKRMNEGAERKKKRDGREKEAGGSEKKGEESVVASDKKDGKRMEEDTERSVIEGGKEGGERKGGAWTEVTIEGRREERRRGDKTVRGRGTGGGKEVWRGKGGGLEGESRRRERQEVRERDEEEGRKGGMEVRGGREEGSRGEVYGKKSDRVEKEGEGEGSWWRGVEEEEGEGVKGIWEKVKERMVEVKRREEERVKEREARERRDEQVRRERKRRNLVWRGIEGDNFEERCLCLRVLLERMLERKVELRGVEERLGDDGKSILLVVLEKEEDRDEVLERRGEIGRRWRMSVDEDLTREERKMKWRIKERAREPVELSRARNEKEGEKRKECLEERGLGWTEGMEDEERRREDLEDEGKRKEENFTVEKEGRRGEG</sequence>
<feature type="region of interest" description="Disordered" evidence="1">
    <location>
        <begin position="467"/>
        <end position="508"/>
    </location>
</feature>
<feature type="compositionally biased region" description="Basic and acidic residues" evidence="1">
    <location>
        <begin position="102"/>
        <end position="113"/>
    </location>
</feature>
<dbReference type="AlphaFoldDB" id="A0AAV2NKX0"/>
<organism evidence="2 3">
    <name type="scientific">Lasius platythorax</name>
    <dbReference type="NCBI Taxonomy" id="488582"/>
    <lineage>
        <taxon>Eukaryota</taxon>
        <taxon>Metazoa</taxon>
        <taxon>Ecdysozoa</taxon>
        <taxon>Arthropoda</taxon>
        <taxon>Hexapoda</taxon>
        <taxon>Insecta</taxon>
        <taxon>Pterygota</taxon>
        <taxon>Neoptera</taxon>
        <taxon>Endopterygota</taxon>
        <taxon>Hymenoptera</taxon>
        <taxon>Apocrita</taxon>
        <taxon>Aculeata</taxon>
        <taxon>Formicoidea</taxon>
        <taxon>Formicidae</taxon>
        <taxon>Formicinae</taxon>
        <taxon>Lasius</taxon>
        <taxon>Lasius</taxon>
    </lineage>
</organism>
<feature type="compositionally biased region" description="Basic and acidic residues" evidence="1">
    <location>
        <begin position="204"/>
        <end position="218"/>
    </location>
</feature>
<accession>A0AAV2NKX0</accession>
<dbReference type="EMBL" id="OZ034826">
    <property type="protein sequence ID" value="CAL1680961.1"/>
    <property type="molecule type" value="Genomic_DNA"/>
</dbReference>
<feature type="region of interest" description="Disordered" evidence="1">
    <location>
        <begin position="102"/>
        <end position="304"/>
    </location>
</feature>
<proteinExistence type="predicted"/>
<feature type="compositionally biased region" description="Acidic residues" evidence="1">
    <location>
        <begin position="114"/>
        <end position="125"/>
    </location>
</feature>
<dbReference type="Proteomes" id="UP001497644">
    <property type="component" value="Chromosome 3"/>
</dbReference>